<comment type="caution">
    <text evidence="1">The sequence shown here is derived from an EMBL/GenBank/DDBJ whole genome shotgun (WGS) entry which is preliminary data.</text>
</comment>
<gene>
    <name evidence="1" type="ORF">FB561_3428</name>
</gene>
<dbReference type="InterPro" id="IPR023393">
    <property type="entry name" value="START-like_dom_sf"/>
</dbReference>
<keyword evidence="2" id="KW-1185">Reference proteome</keyword>
<protein>
    <recommendedName>
        <fullName evidence="3">Activator of Hsp90 ATPase-like protein</fullName>
    </recommendedName>
</protein>
<dbReference type="Proteomes" id="UP000318380">
    <property type="component" value="Unassembled WGS sequence"/>
</dbReference>
<dbReference type="SUPFAM" id="SSF55961">
    <property type="entry name" value="Bet v1-like"/>
    <property type="match status" value="1"/>
</dbReference>
<name>A0A561BTZ6_9ACTN</name>
<evidence type="ECO:0000313" key="1">
    <source>
        <dbReference type="EMBL" id="TWD82298.1"/>
    </source>
</evidence>
<reference evidence="1 2" key="1">
    <citation type="submission" date="2019-06" db="EMBL/GenBank/DDBJ databases">
        <title>Sequencing the genomes of 1000 actinobacteria strains.</title>
        <authorList>
            <person name="Klenk H.-P."/>
        </authorList>
    </citation>
    <scope>NUCLEOTIDE SEQUENCE [LARGE SCALE GENOMIC DNA]</scope>
    <source>
        <strain evidence="1 2">DSM 24683</strain>
    </source>
</reference>
<sequence>MSEETPRIEVTVAAPVEAVWQALRDKEKIRHWHGWEYDGPEGGLEQEIDLIYFSDFSEDPGAHVLQLQGEKGGDRFEVEAVEGGSRVRLTRAPHSDDPEWDAYYDDITEGWTTFLQQLRFALEAHPGEARRTLFYSGTAGESAAAALGITAPVGAPYALDLAGEKATGRVWFRSEHQVGVTVDGWGNGLLVLSHTAPGEQKPAGAEMAVLTLYGVPDDERATIDERWRTWWTPRFPEAKG</sequence>
<proteinExistence type="predicted"/>
<evidence type="ECO:0008006" key="3">
    <source>
        <dbReference type="Google" id="ProtNLM"/>
    </source>
</evidence>
<evidence type="ECO:0000313" key="2">
    <source>
        <dbReference type="Proteomes" id="UP000318380"/>
    </source>
</evidence>
<dbReference type="Gene3D" id="3.30.530.20">
    <property type="match status" value="2"/>
</dbReference>
<accession>A0A561BTZ6</accession>
<dbReference type="AlphaFoldDB" id="A0A561BTZ6"/>
<dbReference type="CDD" id="cd07814">
    <property type="entry name" value="SRPBCC_CalC_Aha1-like"/>
    <property type="match status" value="1"/>
</dbReference>
<dbReference type="OrthoDB" id="3334241at2"/>
<dbReference type="RefSeq" id="WP_145807782.1">
    <property type="nucleotide sequence ID" value="NZ_VIVK01000001.1"/>
</dbReference>
<dbReference type="EMBL" id="VIVK01000001">
    <property type="protein sequence ID" value="TWD82298.1"/>
    <property type="molecule type" value="Genomic_DNA"/>
</dbReference>
<organism evidence="1 2">
    <name type="scientific">Kribbella amoyensis</name>
    <dbReference type="NCBI Taxonomy" id="996641"/>
    <lineage>
        <taxon>Bacteria</taxon>
        <taxon>Bacillati</taxon>
        <taxon>Actinomycetota</taxon>
        <taxon>Actinomycetes</taxon>
        <taxon>Propionibacteriales</taxon>
        <taxon>Kribbellaceae</taxon>
        <taxon>Kribbella</taxon>
    </lineage>
</organism>